<reference evidence="2 3" key="1">
    <citation type="journal article" date="2008" name="Nature">
        <title>The Trichoplax genome and the nature of placozoans.</title>
        <authorList>
            <person name="Srivastava M."/>
            <person name="Begovic E."/>
            <person name="Chapman J."/>
            <person name="Putnam N.H."/>
            <person name="Hellsten U."/>
            <person name="Kawashima T."/>
            <person name="Kuo A."/>
            <person name="Mitros T."/>
            <person name="Salamov A."/>
            <person name="Carpenter M.L."/>
            <person name="Signorovitch A.Y."/>
            <person name="Moreno M.A."/>
            <person name="Kamm K."/>
            <person name="Grimwood J."/>
            <person name="Schmutz J."/>
            <person name="Shapiro H."/>
            <person name="Grigoriev I.V."/>
            <person name="Buss L.W."/>
            <person name="Schierwater B."/>
            <person name="Dellaporta S.L."/>
            <person name="Rokhsar D.S."/>
        </authorList>
    </citation>
    <scope>NUCLEOTIDE SEQUENCE [LARGE SCALE GENOMIC DNA]</scope>
    <source>
        <strain evidence="2 3">Grell-BS-1999</strain>
    </source>
</reference>
<dbReference type="RefSeq" id="XP_002111619.1">
    <property type="nucleotide sequence ID" value="XM_002111583.1"/>
</dbReference>
<feature type="domain" description="DUF4440" evidence="1">
    <location>
        <begin position="8"/>
        <end position="114"/>
    </location>
</feature>
<organism evidence="2 3">
    <name type="scientific">Trichoplax adhaerens</name>
    <name type="common">Trichoplax reptans</name>
    <dbReference type="NCBI Taxonomy" id="10228"/>
    <lineage>
        <taxon>Eukaryota</taxon>
        <taxon>Metazoa</taxon>
        <taxon>Placozoa</taxon>
        <taxon>Uniplacotomia</taxon>
        <taxon>Trichoplacea</taxon>
        <taxon>Trichoplacidae</taxon>
        <taxon>Trichoplax</taxon>
    </lineage>
</organism>
<name>B3RW04_TRIAD</name>
<dbReference type="OrthoDB" id="5970825at2759"/>
<evidence type="ECO:0000313" key="2">
    <source>
        <dbReference type="EMBL" id="EDV25586.1"/>
    </source>
</evidence>
<dbReference type="AlphaFoldDB" id="B3RW04"/>
<keyword evidence="3" id="KW-1185">Reference proteome</keyword>
<proteinExistence type="predicted"/>
<dbReference type="CTD" id="6752832"/>
<dbReference type="EMBL" id="DS985244">
    <property type="protein sequence ID" value="EDV25586.1"/>
    <property type="molecule type" value="Genomic_DNA"/>
</dbReference>
<dbReference type="InterPro" id="IPR032710">
    <property type="entry name" value="NTF2-like_dom_sf"/>
</dbReference>
<accession>B3RW04</accession>
<dbReference type="InterPro" id="IPR027843">
    <property type="entry name" value="DUF4440"/>
</dbReference>
<dbReference type="eggNOG" id="ENOG502SYVD">
    <property type="taxonomic scope" value="Eukaryota"/>
</dbReference>
<gene>
    <name evidence="2" type="ORF">TRIADDRAFT_63889</name>
</gene>
<dbReference type="InParanoid" id="B3RW04"/>
<protein>
    <recommendedName>
        <fullName evidence="1">DUF4440 domain-containing protein</fullName>
    </recommendedName>
</protein>
<evidence type="ECO:0000259" key="1">
    <source>
        <dbReference type="Pfam" id="PF14534"/>
    </source>
</evidence>
<dbReference type="SUPFAM" id="SSF54427">
    <property type="entry name" value="NTF2-like"/>
    <property type="match status" value="1"/>
</dbReference>
<dbReference type="PANTHER" id="PTHR31664:SF8">
    <property type="entry name" value="DUF4440 DOMAIN-CONTAINING PROTEIN"/>
    <property type="match status" value="1"/>
</dbReference>
<dbReference type="Proteomes" id="UP000009022">
    <property type="component" value="Unassembled WGS sequence"/>
</dbReference>
<dbReference type="GeneID" id="6752832"/>
<dbReference type="PANTHER" id="PTHR31664">
    <property type="entry name" value="PROTEIN CBG16427"/>
    <property type="match status" value="1"/>
</dbReference>
<dbReference type="KEGG" id="tad:TRIADDRAFT_63889"/>
<dbReference type="PhylomeDB" id="B3RW04"/>
<sequence length="127" mass="13182">MSALQEEIKAAEKKCNEAINKGDVDAVVGCYTDDAKILAPGSPMISGKAAIKEYFAGLAALGIGKSETDVLEVGGGGNNAYVIYNNTLYKADGSVFDNGKGLALYYKDNGVWKIYADSANSNAASAS</sequence>
<dbReference type="Pfam" id="PF14534">
    <property type="entry name" value="DUF4440"/>
    <property type="match status" value="1"/>
</dbReference>
<dbReference type="Gene3D" id="3.10.450.50">
    <property type="match status" value="1"/>
</dbReference>
<evidence type="ECO:0000313" key="3">
    <source>
        <dbReference type="Proteomes" id="UP000009022"/>
    </source>
</evidence>
<dbReference type="HOGENOM" id="CLU_128796_1_0_1"/>